<evidence type="ECO:0000259" key="4">
    <source>
        <dbReference type="Pfam" id="PF00291"/>
    </source>
</evidence>
<dbReference type="GO" id="GO:0006565">
    <property type="term" value="P:L-serine catabolic process"/>
    <property type="evidence" value="ECO:0007669"/>
    <property type="project" value="TreeGrafter"/>
</dbReference>
<organism evidence="5">
    <name type="scientific">marine metagenome</name>
    <dbReference type="NCBI Taxonomy" id="408172"/>
    <lineage>
        <taxon>unclassified sequences</taxon>
        <taxon>metagenomes</taxon>
        <taxon>ecological metagenomes</taxon>
    </lineage>
</organism>
<feature type="domain" description="Tryptophan synthase beta chain-like PALP" evidence="4">
    <location>
        <begin position="76"/>
        <end position="246"/>
    </location>
</feature>
<gene>
    <name evidence="5" type="ORF">METZ01_LOCUS88367</name>
</gene>
<sequence>MDTPPAAEWPVPDTGINPFVHYRKLLWSWHRAMAAGWSDAAFVAVIHDIDSAIARTCGTGFRVTPFIEGISPADDTLPVLLSAKVETGNVAGSHKARHLMGLVLHMLVDDVPDSTRLAISSCGNAALAAATVAGAVGRPIDVFIPPWADDIVVDGLGALGATIHVCERTEGQAGDPCMARFQAAVASGSFPFSVQASESHWVLDGGRTIGWELADQIADAAVEVDDLMVQVGGGALLASCAIGLIEAVQLGRLA</sequence>
<dbReference type="SUPFAM" id="SSF53686">
    <property type="entry name" value="Tryptophan synthase beta subunit-like PLP-dependent enzymes"/>
    <property type="match status" value="1"/>
</dbReference>
<dbReference type="InterPro" id="IPR036052">
    <property type="entry name" value="TrpB-like_PALP_sf"/>
</dbReference>
<evidence type="ECO:0000256" key="1">
    <source>
        <dbReference type="ARBA" id="ARBA00001933"/>
    </source>
</evidence>
<dbReference type="GO" id="GO:0009097">
    <property type="term" value="P:isoleucine biosynthetic process"/>
    <property type="evidence" value="ECO:0007669"/>
    <property type="project" value="TreeGrafter"/>
</dbReference>
<dbReference type="Pfam" id="PF00291">
    <property type="entry name" value="PALP"/>
    <property type="match status" value="1"/>
</dbReference>
<dbReference type="GO" id="GO:0006567">
    <property type="term" value="P:L-threonine catabolic process"/>
    <property type="evidence" value="ECO:0007669"/>
    <property type="project" value="TreeGrafter"/>
</dbReference>
<keyword evidence="2" id="KW-0663">Pyridoxal phosphate</keyword>
<reference evidence="5" key="1">
    <citation type="submission" date="2018-05" db="EMBL/GenBank/DDBJ databases">
        <authorList>
            <person name="Lanie J.A."/>
            <person name="Ng W.-L."/>
            <person name="Kazmierczak K.M."/>
            <person name="Andrzejewski T.M."/>
            <person name="Davidsen T.M."/>
            <person name="Wayne K.J."/>
            <person name="Tettelin H."/>
            <person name="Glass J.I."/>
            <person name="Rusch D."/>
            <person name="Podicherti R."/>
            <person name="Tsui H.-C.T."/>
            <person name="Winkler M.E."/>
        </authorList>
    </citation>
    <scope>NUCLEOTIDE SEQUENCE</scope>
</reference>
<dbReference type="Gene3D" id="3.40.50.1100">
    <property type="match status" value="2"/>
</dbReference>
<dbReference type="InterPro" id="IPR001926">
    <property type="entry name" value="TrpB-like_PALP"/>
</dbReference>
<evidence type="ECO:0000313" key="5">
    <source>
        <dbReference type="EMBL" id="SVA35513.1"/>
    </source>
</evidence>
<evidence type="ECO:0000256" key="3">
    <source>
        <dbReference type="ARBA" id="ARBA00023239"/>
    </source>
</evidence>
<dbReference type="InterPro" id="IPR050147">
    <property type="entry name" value="Ser/Thr_Dehydratase"/>
</dbReference>
<keyword evidence="3" id="KW-0456">Lyase</keyword>
<proteinExistence type="predicted"/>
<dbReference type="PANTHER" id="PTHR48078:SF6">
    <property type="entry name" value="L-THREONINE DEHYDRATASE CATABOLIC TDCB"/>
    <property type="match status" value="1"/>
</dbReference>
<dbReference type="EMBL" id="UINC01007880">
    <property type="protein sequence ID" value="SVA35513.1"/>
    <property type="molecule type" value="Genomic_DNA"/>
</dbReference>
<protein>
    <recommendedName>
        <fullName evidence="4">Tryptophan synthase beta chain-like PALP domain-containing protein</fullName>
    </recommendedName>
</protein>
<dbReference type="GO" id="GO:0004794">
    <property type="term" value="F:threonine deaminase activity"/>
    <property type="evidence" value="ECO:0007669"/>
    <property type="project" value="TreeGrafter"/>
</dbReference>
<evidence type="ECO:0000256" key="2">
    <source>
        <dbReference type="ARBA" id="ARBA00022898"/>
    </source>
</evidence>
<comment type="cofactor">
    <cofactor evidence="1">
        <name>pyridoxal 5'-phosphate</name>
        <dbReference type="ChEBI" id="CHEBI:597326"/>
    </cofactor>
</comment>
<dbReference type="PANTHER" id="PTHR48078">
    <property type="entry name" value="THREONINE DEHYDRATASE, MITOCHONDRIAL-RELATED"/>
    <property type="match status" value="1"/>
</dbReference>
<dbReference type="AlphaFoldDB" id="A0A381V884"/>
<feature type="non-terminal residue" evidence="5">
    <location>
        <position position="254"/>
    </location>
</feature>
<dbReference type="GO" id="GO:0003941">
    <property type="term" value="F:L-serine ammonia-lyase activity"/>
    <property type="evidence" value="ECO:0007669"/>
    <property type="project" value="TreeGrafter"/>
</dbReference>
<accession>A0A381V884</accession>
<name>A0A381V884_9ZZZZ</name>